<dbReference type="Pfam" id="PF08341">
    <property type="entry name" value="TED"/>
    <property type="match status" value="1"/>
</dbReference>
<dbReference type="AlphaFoldDB" id="A0A3S4VHD0"/>
<feature type="domain" description="Thioester" evidence="3">
    <location>
        <begin position="87"/>
        <end position="199"/>
    </location>
</feature>
<keyword evidence="2" id="KW-0732">Signal</keyword>
<evidence type="ECO:0000256" key="2">
    <source>
        <dbReference type="SAM" id="SignalP"/>
    </source>
</evidence>
<evidence type="ECO:0000313" key="4">
    <source>
        <dbReference type="EMBL" id="VEH69044.1"/>
    </source>
</evidence>
<dbReference type="Proteomes" id="UP000273044">
    <property type="component" value="Chromosome"/>
</dbReference>
<gene>
    <name evidence="4" type="ORF">NCTC12967_00308</name>
</gene>
<evidence type="ECO:0000313" key="5">
    <source>
        <dbReference type="Proteomes" id="UP000273044"/>
    </source>
</evidence>
<dbReference type="NCBIfam" id="TIGR03934">
    <property type="entry name" value="TQXA_dom"/>
    <property type="match status" value="1"/>
</dbReference>
<protein>
    <submittedName>
        <fullName evidence="4">TQXA domain</fullName>
    </submittedName>
</protein>
<dbReference type="EMBL" id="LR134406">
    <property type="protein sequence ID" value="VEH69044.1"/>
    <property type="molecule type" value="Genomic_DNA"/>
</dbReference>
<keyword evidence="5" id="KW-1185">Reference proteome</keyword>
<feature type="region of interest" description="Disordered" evidence="1">
    <location>
        <begin position="324"/>
        <end position="373"/>
    </location>
</feature>
<proteinExistence type="predicted"/>
<dbReference type="Gene3D" id="1.10.150.480">
    <property type="match status" value="1"/>
</dbReference>
<sequence length="373" mass="39745">MKAASSRTRTRKFLAFAATSLAAVLAFGTPTAHADDSAYPQGYPKLGARTESVPGYNLKYSGAGYRNVPTMLFSVHTSSSKEGNIKAYCIELEVNIQFESDLKVGGWKEFPGTNKFKDNPDVQAKVAWIAQRSYPQTNLAEVTKASGVQGLTEKDAITATQAAIWHFTNDFEYQGLDGTDQATADRVGALYKYLTGEKNVGLKETAKPTVEIKGENGTFKAGDPVGPIRFESNQATVKLTNELKYDLVDKDGKAVDKNAVPTGTDLFLKVPADAPAGEQEFKVSATGSVYAGKLLISKGNRSQTIIIGSNKEVTVEASAVLKWNAVPKATTPAPTPTPTPSNSTPAPKPSKSEPSTPKPGTPKKPGLPRTGTI</sequence>
<dbReference type="RefSeq" id="WP_061787284.1">
    <property type="nucleotide sequence ID" value="NZ_CAURRE010000091.1"/>
</dbReference>
<dbReference type="GeneID" id="80426606"/>
<feature type="signal peptide" evidence="2">
    <location>
        <begin position="1"/>
        <end position="34"/>
    </location>
</feature>
<dbReference type="InterPro" id="IPR023849">
    <property type="entry name" value="TQXA_dom"/>
</dbReference>
<evidence type="ECO:0000259" key="3">
    <source>
        <dbReference type="Pfam" id="PF08341"/>
    </source>
</evidence>
<dbReference type="InterPro" id="IPR013552">
    <property type="entry name" value="Thioester_dom"/>
</dbReference>
<accession>A0A3S4VHD0</accession>
<evidence type="ECO:0000256" key="1">
    <source>
        <dbReference type="SAM" id="MobiDB-lite"/>
    </source>
</evidence>
<feature type="chain" id="PRO_5018588012" evidence="2">
    <location>
        <begin position="35"/>
        <end position="373"/>
    </location>
</feature>
<reference evidence="4 5" key="1">
    <citation type="submission" date="2018-12" db="EMBL/GenBank/DDBJ databases">
        <authorList>
            <consortium name="Pathogen Informatics"/>
        </authorList>
    </citation>
    <scope>NUCLEOTIDE SEQUENCE [LARGE SCALE GENOMIC DNA]</scope>
    <source>
        <strain evidence="4 5">NCTC12967</strain>
    </source>
</reference>
<organism evidence="4 5">
    <name type="scientific">Arachnia propionica</name>
    <dbReference type="NCBI Taxonomy" id="1750"/>
    <lineage>
        <taxon>Bacteria</taxon>
        <taxon>Bacillati</taxon>
        <taxon>Actinomycetota</taxon>
        <taxon>Actinomycetes</taxon>
        <taxon>Propionibacteriales</taxon>
        <taxon>Propionibacteriaceae</taxon>
        <taxon>Arachnia</taxon>
    </lineage>
</organism>
<feature type="compositionally biased region" description="Low complexity" evidence="1">
    <location>
        <begin position="363"/>
        <end position="373"/>
    </location>
</feature>
<name>A0A3S4VHD0_9ACTN</name>